<keyword evidence="7" id="KW-1278">Translocase</keyword>
<dbReference type="SUPFAM" id="SSF55008">
    <property type="entry name" value="HMA, heavy metal-associated domain"/>
    <property type="match status" value="1"/>
</dbReference>
<feature type="transmembrane region" description="Helical" evidence="12">
    <location>
        <begin position="226"/>
        <end position="247"/>
    </location>
</feature>
<dbReference type="InterPro" id="IPR027256">
    <property type="entry name" value="P-typ_ATPase_IB"/>
</dbReference>
<dbReference type="Gene3D" id="3.40.50.1000">
    <property type="entry name" value="HAD superfamily/HAD-like"/>
    <property type="match status" value="1"/>
</dbReference>
<dbReference type="NCBIfam" id="TIGR01525">
    <property type="entry name" value="ATPase-IB_hvy"/>
    <property type="match status" value="1"/>
</dbReference>
<keyword evidence="9 12" id="KW-0472">Membrane</keyword>
<dbReference type="SFLD" id="SFLDG00002">
    <property type="entry name" value="C1.7:_P-type_atpase_like"/>
    <property type="match status" value="1"/>
</dbReference>
<evidence type="ECO:0000256" key="6">
    <source>
        <dbReference type="ARBA" id="ARBA00022840"/>
    </source>
</evidence>
<feature type="transmembrane region" description="Helical" evidence="12">
    <location>
        <begin position="267"/>
        <end position="287"/>
    </location>
</feature>
<comment type="catalytic activity">
    <reaction evidence="10">
        <text>ATP + H2O = ADP + phosphate + H(+)</text>
        <dbReference type="Rhea" id="RHEA:13065"/>
        <dbReference type="ChEBI" id="CHEBI:15377"/>
        <dbReference type="ChEBI" id="CHEBI:15378"/>
        <dbReference type="ChEBI" id="CHEBI:30616"/>
        <dbReference type="ChEBI" id="CHEBI:43474"/>
        <dbReference type="ChEBI" id="CHEBI:456216"/>
    </reaction>
</comment>
<dbReference type="InterPro" id="IPR006121">
    <property type="entry name" value="HMA_dom"/>
</dbReference>
<evidence type="ECO:0000313" key="15">
    <source>
        <dbReference type="EMBL" id="TYR21024.1"/>
    </source>
</evidence>
<name>A0A5D4FYQ7_9CORY</name>
<dbReference type="SUPFAM" id="SSF81653">
    <property type="entry name" value="Calcium ATPase, transduction domain A"/>
    <property type="match status" value="1"/>
</dbReference>
<feature type="transmembrane region" description="Helical" evidence="12">
    <location>
        <begin position="776"/>
        <end position="793"/>
    </location>
</feature>
<evidence type="ECO:0000256" key="12">
    <source>
        <dbReference type="RuleBase" id="RU362081"/>
    </source>
</evidence>
<evidence type="ECO:0000256" key="2">
    <source>
        <dbReference type="ARBA" id="ARBA00006024"/>
    </source>
</evidence>
<dbReference type="SUPFAM" id="SSF81665">
    <property type="entry name" value="Calcium ATPase, transmembrane domain M"/>
    <property type="match status" value="1"/>
</dbReference>
<dbReference type="NCBIfam" id="TIGR01512">
    <property type="entry name" value="ATPase-IB2_Cd"/>
    <property type="match status" value="1"/>
</dbReference>
<comment type="similarity">
    <text evidence="2 12">Belongs to the cation transport ATPase (P-type) (TC 3.A.3) family. Type IB subfamily.</text>
</comment>
<dbReference type="GO" id="GO:0016887">
    <property type="term" value="F:ATP hydrolysis activity"/>
    <property type="evidence" value="ECO:0007669"/>
    <property type="project" value="InterPro"/>
</dbReference>
<evidence type="ECO:0000256" key="1">
    <source>
        <dbReference type="ARBA" id="ARBA00004651"/>
    </source>
</evidence>
<keyword evidence="6 12" id="KW-0067">ATP-binding</keyword>
<dbReference type="PROSITE" id="PS00154">
    <property type="entry name" value="ATPASE_E1_E2"/>
    <property type="match status" value="1"/>
</dbReference>
<sequence>MRNPLPHTPRGYRVGGGKGMENLSQHQDSSATEVGAIGAAQPVLDLDYQITGMTCASCANRIERKLNKLDGVTASVNYATEKAHVEQDGAAEAVTDEQIREIIADMGYEAQLSQPLASRPAAGDPQGGAGEQGAADAAQPGAEPTSQTSAEQAAERELEGLRNRLIGSLWLAIPVIVLAMIPNLQFTNWQWLSLTLAAPVIVWAGYPFHRATWLNIKHGAVTMDTLITVGTGAAFLWSLVALFFGTAGEPGMSHTWNLFNAHSDPMGDIYLEVAAGVIMFVLAGRYYEKRAKHRAGEALRALSELGAKDVAVVDDAQGGNERRIPIGQLAEGMYFVVRPGEKIATDGRVVAGSSAVDESMLTGESVPVEVAPGDMVTGATVNASGRLIVEATRVGSDTQLAQMAKLVEQAQSGKADVQRLADRVSAVFVPVVIALAVITLVAWLLITGDVGAAMASSVAVLIIACPCALGLATPTALLVGTGRGASMGVLIRGPETLEQTRGVDAIILDKTGTITTGEMTATEAWLAPAADSIADGSGKAGFSEADLWRIAGAVENHSEHPIAQAIAERARKEIGGELPEAEDFESVPGRGVTATVDGVTVQVGRDFETSDGTTVGAEIVERSGLGGTVVPVLVAGQLAGAVAVEDAVKPDSAEAIAQLKELGLEPMLVTGDNEQVAREVAGVVGINPENVRAGVMPADKVTAVKDLQADGKRVAMVGDGVNDAAALAQADLGIAMGTGTDVAIEAADITLVRAEMSAVVDSIRLSRKTLRTIKMNLFWAFAYNVAAIPLAAFGLLNPMLAGAAMALSSVFVVSNSLRLRGFKSIQPEVEEK</sequence>
<keyword evidence="12" id="KW-1003">Cell membrane</keyword>
<dbReference type="CDD" id="cd00371">
    <property type="entry name" value="HMA"/>
    <property type="match status" value="1"/>
</dbReference>
<dbReference type="InterPro" id="IPR036412">
    <property type="entry name" value="HAD-like_sf"/>
</dbReference>
<dbReference type="Pfam" id="PF00122">
    <property type="entry name" value="E1-E2_ATPase"/>
    <property type="match status" value="1"/>
</dbReference>
<evidence type="ECO:0000259" key="14">
    <source>
        <dbReference type="PROSITE" id="PS50846"/>
    </source>
</evidence>
<feature type="transmembrane region" description="Helical" evidence="12">
    <location>
        <begin position="424"/>
        <end position="446"/>
    </location>
</feature>
<gene>
    <name evidence="15" type="primary">cadA</name>
    <name evidence="15" type="ORF">FYJ87_05380</name>
</gene>
<dbReference type="PROSITE" id="PS01229">
    <property type="entry name" value="COF_2"/>
    <property type="match status" value="1"/>
</dbReference>
<dbReference type="Gene3D" id="2.70.150.10">
    <property type="entry name" value="Calcium-transporting ATPase, cytoplasmic transduction domain A"/>
    <property type="match status" value="1"/>
</dbReference>
<dbReference type="PANTHER" id="PTHR43520:SF8">
    <property type="entry name" value="P-TYPE CU(+) TRANSPORTER"/>
    <property type="match status" value="1"/>
</dbReference>
<comment type="subcellular location">
    <subcellularLocation>
        <location evidence="1">Cell membrane</location>
        <topology evidence="1">Multi-pass membrane protein</topology>
    </subcellularLocation>
</comment>
<comment type="caution">
    <text evidence="15">The sequence shown here is derived from an EMBL/GenBank/DDBJ whole genome shotgun (WGS) entry which is preliminary data.</text>
</comment>
<dbReference type="NCBIfam" id="TIGR01511">
    <property type="entry name" value="ATPase-IB1_Cu"/>
    <property type="match status" value="1"/>
</dbReference>
<dbReference type="GO" id="GO:0005524">
    <property type="term" value="F:ATP binding"/>
    <property type="evidence" value="ECO:0007669"/>
    <property type="project" value="UniProtKB-UniRule"/>
</dbReference>
<feature type="transmembrane region" description="Helical" evidence="12">
    <location>
        <begin position="189"/>
        <end position="206"/>
    </location>
</feature>
<evidence type="ECO:0000256" key="5">
    <source>
        <dbReference type="ARBA" id="ARBA00022741"/>
    </source>
</evidence>
<dbReference type="SFLD" id="SFLDS00003">
    <property type="entry name" value="Haloacid_Dehalogenase"/>
    <property type="match status" value="1"/>
</dbReference>
<dbReference type="InterPro" id="IPR001757">
    <property type="entry name" value="P_typ_ATPase"/>
</dbReference>
<dbReference type="InterPro" id="IPR018303">
    <property type="entry name" value="ATPase_P-typ_P_site"/>
</dbReference>
<dbReference type="InterPro" id="IPR017969">
    <property type="entry name" value="Heavy-metal-associated_CS"/>
</dbReference>
<dbReference type="AlphaFoldDB" id="A0A5D4FYQ7"/>
<evidence type="ECO:0000256" key="9">
    <source>
        <dbReference type="ARBA" id="ARBA00023136"/>
    </source>
</evidence>
<dbReference type="Pfam" id="PF00403">
    <property type="entry name" value="HMA"/>
    <property type="match status" value="1"/>
</dbReference>
<dbReference type="InterPro" id="IPR023299">
    <property type="entry name" value="ATPase_P-typ_cyto_dom_N"/>
</dbReference>
<dbReference type="GO" id="GO:0005507">
    <property type="term" value="F:copper ion binding"/>
    <property type="evidence" value="ECO:0007669"/>
    <property type="project" value="TreeGrafter"/>
</dbReference>
<feature type="transmembrane region" description="Helical" evidence="12">
    <location>
        <begin position="799"/>
        <end position="817"/>
    </location>
</feature>
<dbReference type="Gene3D" id="3.40.1110.10">
    <property type="entry name" value="Calcium-transporting ATPase, cytoplasmic domain N"/>
    <property type="match status" value="1"/>
</dbReference>
<proteinExistence type="inferred from homology"/>
<dbReference type="InterPro" id="IPR023298">
    <property type="entry name" value="ATPase_P-typ_TM_dom_sf"/>
</dbReference>
<dbReference type="NCBIfam" id="TIGR01494">
    <property type="entry name" value="ATPase_P-type"/>
    <property type="match status" value="2"/>
</dbReference>
<dbReference type="GO" id="GO:0055070">
    <property type="term" value="P:copper ion homeostasis"/>
    <property type="evidence" value="ECO:0007669"/>
    <property type="project" value="TreeGrafter"/>
</dbReference>
<dbReference type="Pfam" id="PF00702">
    <property type="entry name" value="Hydrolase"/>
    <property type="match status" value="1"/>
</dbReference>
<evidence type="ECO:0000256" key="13">
    <source>
        <dbReference type="SAM" id="MobiDB-lite"/>
    </source>
</evidence>
<evidence type="ECO:0000256" key="10">
    <source>
        <dbReference type="ARBA" id="ARBA00049360"/>
    </source>
</evidence>
<evidence type="ECO:0000256" key="4">
    <source>
        <dbReference type="ARBA" id="ARBA00022723"/>
    </source>
</evidence>
<dbReference type="Gene3D" id="3.30.70.100">
    <property type="match status" value="1"/>
</dbReference>
<keyword evidence="3 12" id="KW-0812">Transmembrane</keyword>
<feature type="transmembrane region" description="Helical" evidence="12">
    <location>
        <begin position="458"/>
        <end position="479"/>
    </location>
</feature>
<dbReference type="GO" id="GO:0043682">
    <property type="term" value="F:P-type divalent copper transporter activity"/>
    <property type="evidence" value="ECO:0007669"/>
    <property type="project" value="TreeGrafter"/>
</dbReference>
<keyword evidence="4 12" id="KW-0479">Metal-binding</keyword>
<feature type="region of interest" description="Disordered" evidence="13">
    <location>
        <begin position="114"/>
        <end position="154"/>
    </location>
</feature>
<evidence type="ECO:0000256" key="3">
    <source>
        <dbReference type="ARBA" id="ARBA00022692"/>
    </source>
</evidence>
<dbReference type="CDD" id="cd02094">
    <property type="entry name" value="P-type_ATPase_Cu-like"/>
    <property type="match status" value="1"/>
</dbReference>
<feature type="transmembrane region" description="Helical" evidence="12">
    <location>
        <begin position="165"/>
        <end position="183"/>
    </location>
</feature>
<dbReference type="PRINTS" id="PR00119">
    <property type="entry name" value="CATATPASE"/>
</dbReference>
<evidence type="ECO:0000313" key="16">
    <source>
        <dbReference type="Proteomes" id="UP000324726"/>
    </source>
</evidence>
<dbReference type="FunFam" id="3.30.70.100:FF:000005">
    <property type="entry name" value="Copper-exporting P-type ATPase A"/>
    <property type="match status" value="1"/>
</dbReference>
<dbReference type="PROSITE" id="PS01047">
    <property type="entry name" value="HMA_1"/>
    <property type="match status" value="1"/>
</dbReference>
<protein>
    <recommendedName>
        <fullName evidence="11">Cation-transporting P-type ATPase B</fullName>
    </recommendedName>
</protein>
<accession>A0A5D4FYQ7</accession>
<dbReference type="InterPro" id="IPR036163">
    <property type="entry name" value="HMA_dom_sf"/>
</dbReference>
<evidence type="ECO:0000256" key="8">
    <source>
        <dbReference type="ARBA" id="ARBA00022989"/>
    </source>
</evidence>
<feature type="domain" description="HMA" evidence="14">
    <location>
        <begin position="44"/>
        <end position="111"/>
    </location>
</feature>
<dbReference type="InterPro" id="IPR044492">
    <property type="entry name" value="P_typ_ATPase_HD_dom"/>
</dbReference>
<feature type="compositionally biased region" description="Low complexity" evidence="13">
    <location>
        <begin position="132"/>
        <end position="144"/>
    </location>
</feature>
<dbReference type="PANTHER" id="PTHR43520">
    <property type="entry name" value="ATP7, ISOFORM B"/>
    <property type="match status" value="1"/>
</dbReference>
<reference evidence="15 16" key="1">
    <citation type="submission" date="2019-08" db="EMBL/GenBank/DDBJ databases">
        <title>Draft genome of C. urealyticum strain VH4248.</title>
        <authorList>
            <person name="Navas J."/>
        </authorList>
    </citation>
    <scope>NUCLEOTIDE SEQUENCE [LARGE SCALE GENOMIC DNA]</scope>
    <source>
        <strain evidence="15 16">VH4248</strain>
    </source>
</reference>
<keyword evidence="5 12" id="KW-0547">Nucleotide-binding</keyword>
<dbReference type="PROSITE" id="PS50846">
    <property type="entry name" value="HMA_2"/>
    <property type="match status" value="1"/>
</dbReference>
<dbReference type="InterPro" id="IPR023214">
    <property type="entry name" value="HAD_sf"/>
</dbReference>
<keyword evidence="15" id="KW-0378">Hydrolase</keyword>
<evidence type="ECO:0000256" key="11">
    <source>
        <dbReference type="ARBA" id="ARBA00074171"/>
    </source>
</evidence>
<dbReference type="FunFam" id="2.70.150.10:FF:000002">
    <property type="entry name" value="Copper-transporting ATPase 1, putative"/>
    <property type="match status" value="1"/>
</dbReference>
<feature type="region of interest" description="Disordered" evidence="13">
    <location>
        <begin position="1"/>
        <end position="29"/>
    </location>
</feature>
<dbReference type="SUPFAM" id="SSF56784">
    <property type="entry name" value="HAD-like"/>
    <property type="match status" value="1"/>
</dbReference>
<dbReference type="PRINTS" id="PR00120">
    <property type="entry name" value="HATPASE"/>
</dbReference>
<dbReference type="Proteomes" id="UP000324726">
    <property type="component" value="Unassembled WGS sequence"/>
</dbReference>
<dbReference type="InterPro" id="IPR059000">
    <property type="entry name" value="ATPase_P-type_domA"/>
</dbReference>
<dbReference type="GO" id="GO:0005886">
    <property type="term" value="C:plasma membrane"/>
    <property type="evidence" value="ECO:0007669"/>
    <property type="project" value="UniProtKB-SubCell"/>
</dbReference>
<organism evidence="15 16">
    <name type="scientific">Corynebacterium urealyticum</name>
    <dbReference type="NCBI Taxonomy" id="43771"/>
    <lineage>
        <taxon>Bacteria</taxon>
        <taxon>Bacillati</taxon>
        <taxon>Actinomycetota</taxon>
        <taxon>Actinomycetes</taxon>
        <taxon>Mycobacteriales</taxon>
        <taxon>Corynebacteriaceae</taxon>
        <taxon>Corynebacterium</taxon>
    </lineage>
</organism>
<dbReference type="InterPro" id="IPR008250">
    <property type="entry name" value="ATPase_P-typ_transduc_dom_A_sf"/>
</dbReference>
<keyword evidence="8 12" id="KW-1133">Transmembrane helix</keyword>
<dbReference type="SFLD" id="SFLDF00027">
    <property type="entry name" value="p-type_atpase"/>
    <property type="match status" value="1"/>
</dbReference>
<evidence type="ECO:0000256" key="7">
    <source>
        <dbReference type="ARBA" id="ARBA00022967"/>
    </source>
</evidence>
<dbReference type="EMBL" id="VSZI01000001">
    <property type="protein sequence ID" value="TYR21024.1"/>
    <property type="molecule type" value="Genomic_DNA"/>
</dbReference>